<feature type="compositionally biased region" description="Polar residues" evidence="1">
    <location>
        <begin position="437"/>
        <end position="447"/>
    </location>
</feature>
<feature type="compositionally biased region" description="Basic and acidic residues" evidence="1">
    <location>
        <begin position="1381"/>
        <end position="1395"/>
    </location>
</feature>
<dbReference type="PANTHER" id="PTHR21604">
    <property type="entry name" value="RETROELEMENT SILENCING FACTOR 1"/>
    <property type="match status" value="1"/>
</dbReference>
<feature type="region of interest" description="Disordered" evidence="1">
    <location>
        <begin position="1715"/>
        <end position="1750"/>
    </location>
</feature>
<organism evidence="2 3">
    <name type="scientific">Hymenochirus boettgeri</name>
    <name type="common">Congo dwarf clawed frog</name>
    <dbReference type="NCBI Taxonomy" id="247094"/>
    <lineage>
        <taxon>Eukaryota</taxon>
        <taxon>Metazoa</taxon>
        <taxon>Chordata</taxon>
        <taxon>Craniata</taxon>
        <taxon>Vertebrata</taxon>
        <taxon>Euteleostomi</taxon>
        <taxon>Amphibia</taxon>
        <taxon>Batrachia</taxon>
        <taxon>Anura</taxon>
        <taxon>Pipoidea</taxon>
        <taxon>Pipidae</taxon>
        <taxon>Pipinae</taxon>
        <taxon>Hymenochirus</taxon>
    </lineage>
</organism>
<feature type="region of interest" description="Disordered" evidence="1">
    <location>
        <begin position="138"/>
        <end position="160"/>
    </location>
</feature>
<feature type="region of interest" description="Disordered" evidence="1">
    <location>
        <begin position="185"/>
        <end position="239"/>
    </location>
</feature>
<dbReference type="GO" id="GO:1990226">
    <property type="term" value="F:histone methyltransferase binding"/>
    <property type="evidence" value="ECO:0007669"/>
    <property type="project" value="TreeGrafter"/>
</dbReference>
<feature type="region of interest" description="Disordered" evidence="1">
    <location>
        <begin position="1292"/>
        <end position="1334"/>
    </location>
</feature>
<feature type="compositionally biased region" description="Polar residues" evidence="1">
    <location>
        <begin position="806"/>
        <end position="826"/>
    </location>
</feature>
<feature type="compositionally biased region" description="Polar residues" evidence="1">
    <location>
        <begin position="1293"/>
        <end position="1308"/>
    </location>
</feature>
<dbReference type="Proteomes" id="UP000812440">
    <property type="component" value="Chromosome 3"/>
</dbReference>
<dbReference type="OrthoDB" id="9909281at2759"/>
<keyword evidence="3" id="KW-1185">Reference proteome</keyword>
<dbReference type="GO" id="GO:0005634">
    <property type="term" value="C:nucleus"/>
    <property type="evidence" value="ECO:0007669"/>
    <property type="project" value="TreeGrafter"/>
</dbReference>
<feature type="compositionally biased region" description="Basic and acidic residues" evidence="1">
    <location>
        <begin position="1318"/>
        <end position="1334"/>
    </location>
</feature>
<dbReference type="SUPFAM" id="SSF48695">
    <property type="entry name" value="Multiheme cytochromes"/>
    <property type="match status" value="1"/>
</dbReference>
<evidence type="ECO:0000313" key="3">
    <source>
        <dbReference type="Proteomes" id="UP000812440"/>
    </source>
</evidence>
<feature type="compositionally biased region" description="Basic and acidic residues" evidence="1">
    <location>
        <begin position="1548"/>
        <end position="1572"/>
    </location>
</feature>
<dbReference type="Pfam" id="PF15395">
    <property type="entry name" value="DUF4617"/>
    <property type="match status" value="2"/>
</dbReference>
<reference evidence="2" key="1">
    <citation type="thesis" date="2020" institute="ProQuest LLC" country="789 East Eisenhower Parkway, Ann Arbor, MI, USA">
        <title>Comparative Genomics and Chromosome Evolution.</title>
        <authorList>
            <person name="Mudd A.B."/>
        </authorList>
    </citation>
    <scope>NUCLEOTIDE SEQUENCE</scope>
    <source>
        <strain evidence="2">Female2</strain>
        <tissue evidence="2">Blood</tissue>
    </source>
</reference>
<feature type="compositionally biased region" description="Basic and acidic residues" evidence="1">
    <location>
        <begin position="1509"/>
        <end position="1530"/>
    </location>
</feature>
<comment type="caution">
    <text evidence="2">The sequence shown here is derived from an EMBL/GenBank/DDBJ whole genome shotgun (WGS) entry which is preliminary data.</text>
</comment>
<feature type="region of interest" description="Disordered" evidence="1">
    <location>
        <begin position="772"/>
        <end position="826"/>
    </location>
</feature>
<dbReference type="InterPro" id="IPR036280">
    <property type="entry name" value="Multihaem_cyt_sf"/>
</dbReference>
<feature type="region of interest" description="Disordered" evidence="1">
    <location>
        <begin position="1806"/>
        <end position="1844"/>
    </location>
</feature>
<feature type="region of interest" description="Disordered" evidence="1">
    <location>
        <begin position="710"/>
        <end position="730"/>
    </location>
</feature>
<proteinExistence type="predicted"/>
<feature type="compositionally biased region" description="Polar residues" evidence="1">
    <location>
        <begin position="1733"/>
        <end position="1750"/>
    </location>
</feature>
<feature type="region of interest" description="Disordered" evidence="1">
    <location>
        <begin position="1489"/>
        <end position="1693"/>
    </location>
</feature>
<feature type="region of interest" description="Disordered" evidence="1">
    <location>
        <begin position="1381"/>
        <end position="1454"/>
    </location>
</feature>
<feature type="region of interest" description="Disordered" evidence="1">
    <location>
        <begin position="432"/>
        <end position="486"/>
    </location>
</feature>
<dbReference type="EMBL" id="JAACNH010000006">
    <property type="protein sequence ID" value="KAG8438653.1"/>
    <property type="molecule type" value="Genomic_DNA"/>
</dbReference>
<dbReference type="InterPro" id="IPR027866">
    <property type="entry name" value="RESF1"/>
</dbReference>
<feature type="compositionally biased region" description="Basic residues" evidence="1">
    <location>
        <begin position="1621"/>
        <end position="1644"/>
    </location>
</feature>
<evidence type="ECO:0000256" key="1">
    <source>
        <dbReference type="SAM" id="MobiDB-lite"/>
    </source>
</evidence>
<gene>
    <name evidence="2" type="ORF">GDO86_005008</name>
</gene>
<feature type="compositionally biased region" description="Polar residues" evidence="1">
    <location>
        <begin position="150"/>
        <end position="160"/>
    </location>
</feature>
<accession>A0A8T2J4F7</accession>
<feature type="compositionally biased region" description="Basic and acidic residues" evidence="1">
    <location>
        <begin position="1403"/>
        <end position="1425"/>
    </location>
</feature>
<feature type="compositionally biased region" description="Polar residues" evidence="1">
    <location>
        <begin position="470"/>
        <end position="486"/>
    </location>
</feature>
<sequence length="1857" mass="205489">MDWNQRNVSSSAHVNLENQQYFAPTVTAASHSISTQPLSLPQSSFSRSRIKEPILQGLLNASSSAEYVKLQQAALLKASNKSKSILPKNQGLGVQSNPSYSSVANVSTLTCKSNTSNGSVLMSHFRIKNVPNSVQRAAVQSQCAPPPYDSNCNANQPMTQTYRGNENYARTQSQPVQNNSFVASGQSLRPVHSSQWSSKQTAPQSVSNPNNGEPHQPQWATPTHPSQAAKNPTNPLGQQTNVMQNYQTASYSGSVERENSLLHSFINNNASLQTHQGYNPAAQNPTMNVQTDQQYPNQSIHYPIQNFQNPVQQPTVVPPQQISNNASHTQNLENDIRLDFNSKDTLYVVLLLVKCAKEFLARAAWESLRKRNVPFATILTNGTIDLHTYMKGLVQELQCSNEQPLPEKTEILMQQLLSLLVIRMRQMARGNTDIERSQQAPHSSNPGASHIPHGGSPVSSHDAQGINPGSAHNPQRTNPVSAYNFQGVNPVSVNNLQRTKPVSVHNPQGANPVTNINPQGANPVTCHNPQGANPVTCHNPQGANPVTCHNPQGANPVTCHNPQGANPVTCHNPQGANTVTCHNPQGANPVFGYNQQGANIMSGNMQGMNSIYRNIPQSNSLSRDERNQLVVNGYTVFNGEQVNSENNVLVVAQTKNSDVNQGNYSPDRISKVPSEHLRLSNMESLHHTNSNISPSFSGGLFQNADLFGSGQYNGTNQQDGSGNTLQANGQVSNANEKPATVSNSILNTAGINIKRPSLEALETCLSLWKGTSQNVSSGGMESEGIPVPTEEPYQSEADIDKVETSAAVSDNTSEMKQDTLPSNVSKGTEPRVAFVLPLVQRKVPKESVVESSAPDNKEKLMCYLTNIDSLTMTNDKEFLDKLKALNDLKCMKSGFQDLETGITKEILPPLKSDPDTLTSDSPQNNEPCIETLIGSLEQTCDNQESSDSSDLLQISAVCSLAEGNLFYDSSIAQIFDKDPSMSVDQPLSHVKVECMQPTEEDNLFPPPFNEKESMDLQTQNKSDIPELNANYNQELEPVQPKTEIGSCSETHEQELHSAGETDQLGELLTEFPFGIKNYISKQKNTLVFSLEEKGTVSKVEDGKNLAENLSVCIGVKTEKETIPDTPVYSVSLPVKLEDNEAEPMPCSQARLLRMTETELPPTLDDETKPVSTNLKFEKMPCLVRQETTLSENMSVPISPTNTGSEILPVSVNQAKPVLEGSTVTVKQERAVSSPAKQNLDLDRVLKTLKDEPVETDIVPAIIVEESLNHCKNISKQINCKDNPVFDHTEKASISESTKMQQTHSSAETMSRYLQSEESSERRRGSLCESPEDAKVTEEKQAPKKFCCLFSWLNFSYGNAPMQCSCNKTDVKTIEMSSKDIVQGKDGDLSDHKEDPSNSCKMAEAVKRPSAKDTMLKDKAKVRQSDNRVGSACQDIKKSKSNDLKNVTSQNDKKEKKIPQEIIIKRSSSLDLPIDKSNKLIVKTDFLKNRPSQKVREKKYGVEESASSMEKVRSPEKTNESRRMKSTEKPCKRPRSSSDGELLGGIQKRLREISPSHKEKGEKQVSTKERRVLTVEQYWQRQKYRETSSSTPDLPASQKNSHRIEKRPNVENPKTGSLGHGSRSKNLKTKSPAKSKYHSSRAKDHHRTDRHLNIERAESSKPRWSENAKQKDNYRNVKKHSSENLKSHSGKEKIYLTPCVEAESPTFESMGLTKLEVRPSGDPRRHFKSRQRSLDSNVGTRSFLNTSKNSSETPKMLEFKLCPELLPKSPQGNRLEEFKSVKEKSTVEGIKSKKEAWLKDIPLKKRKLESTRSEGRTTLTVASRHPATDKESSRPSQDSKSAFQTFQKMYFEKSKQKS</sequence>
<name>A0A8T2J4F7_9PIPI</name>
<dbReference type="PANTHER" id="PTHR21604:SF0">
    <property type="entry name" value="RETROELEMENT SILENCING FACTOR 1"/>
    <property type="match status" value="1"/>
</dbReference>
<protein>
    <submittedName>
        <fullName evidence="2">Uncharacterized protein</fullName>
    </submittedName>
</protein>
<feature type="compositionally biased region" description="Basic and acidic residues" evidence="1">
    <location>
        <begin position="1645"/>
        <end position="1693"/>
    </location>
</feature>
<evidence type="ECO:0000313" key="2">
    <source>
        <dbReference type="EMBL" id="KAG8438653.1"/>
    </source>
</evidence>
<feature type="compositionally biased region" description="Polar residues" evidence="1">
    <location>
        <begin position="1833"/>
        <end position="1844"/>
    </location>
</feature>